<dbReference type="Proteomes" id="UP000571950">
    <property type="component" value="Unassembled WGS sequence"/>
</dbReference>
<dbReference type="RefSeq" id="WP_188072272.1">
    <property type="nucleotide sequence ID" value="NZ_JACIDT010000008.1"/>
</dbReference>
<comment type="caution">
    <text evidence="4">The sequence shown here is derived from an EMBL/GenBank/DDBJ whole genome shotgun (WGS) entry which is preliminary data.</text>
</comment>
<evidence type="ECO:0000313" key="5">
    <source>
        <dbReference type="Proteomes" id="UP000571950"/>
    </source>
</evidence>
<evidence type="ECO:0000259" key="3">
    <source>
        <dbReference type="Pfam" id="PF02737"/>
    </source>
</evidence>
<dbReference type="AlphaFoldDB" id="A0A7W6BGW4"/>
<accession>A0A7W6BGW4</accession>
<dbReference type="InterPro" id="IPR036291">
    <property type="entry name" value="NAD(P)-bd_dom_sf"/>
</dbReference>
<dbReference type="SUPFAM" id="SSF51735">
    <property type="entry name" value="NAD(P)-binding Rossmann-fold domains"/>
    <property type="match status" value="1"/>
</dbReference>
<evidence type="ECO:0000259" key="2">
    <source>
        <dbReference type="Pfam" id="PF00725"/>
    </source>
</evidence>
<dbReference type="Pfam" id="PF02737">
    <property type="entry name" value="3HCDH_N"/>
    <property type="match status" value="1"/>
</dbReference>
<evidence type="ECO:0000313" key="4">
    <source>
        <dbReference type="EMBL" id="MBB3926765.1"/>
    </source>
</evidence>
<keyword evidence="1 4" id="KW-0560">Oxidoreductase</keyword>
<dbReference type="PANTHER" id="PTHR48075:SF5">
    <property type="entry name" value="3-HYDROXYBUTYRYL-COA DEHYDROGENASE"/>
    <property type="match status" value="1"/>
</dbReference>
<dbReference type="InterPro" id="IPR013328">
    <property type="entry name" value="6PGD_dom2"/>
</dbReference>
<dbReference type="Gene3D" id="3.40.50.720">
    <property type="entry name" value="NAD(P)-binding Rossmann-like Domain"/>
    <property type="match status" value="1"/>
</dbReference>
<dbReference type="EMBL" id="JACIDT010000008">
    <property type="protein sequence ID" value="MBB3926765.1"/>
    <property type="molecule type" value="Genomic_DNA"/>
</dbReference>
<proteinExistence type="predicted"/>
<dbReference type="Pfam" id="PF00725">
    <property type="entry name" value="3HCDH"/>
    <property type="match status" value="2"/>
</dbReference>
<feature type="domain" description="3-hydroxyacyl-CoA dehydrogenase C-terminal" evidence="2">
    <location>
        <begin position="408"/>
        <end position="483"/>
    </location>
</feature>
<dbReference type="Gene3D" id="1.10.1040.10">
    <property type="entry name" value="N-(1-d-carboxylethyl)-l-norvaline Dehydrogenase, domain 2"/>
    <property type="match status" value="1"/>
</dbReference>
<dbReference type="InterPro" id="IPR008927">
    <property type="entry name" value="6-PGluconate_DH-like_C_sf"/>
</dbReference>
<dbReference type="GO" id="GO:0006631">
    <property type="term" value="P:fatty acid metabolic process"/>
    <property type="evidence" value="ECO:0007669"/>
    <property type="project" value="InterPro"/>
</dbReference>
<dbReference type="InterPro" id="IPR006108">
    <property type="entry name" value="3HC_DH_C"/>
</dbReference>
<name>A0A7W6BGW4_9SPHN</name>
<sequence length="489" mass="50875">MSIDRDSTVAVIGAGAMGSGIAQVAALSGHRAILIDASEAALDRSRAGIMAALDKLAQRGRLGAGERDAALRRLRWSTALEDAGPAALTIEAIVEDMQAKRQLFARLEGVVGADAVLASNTSSLPIAGLSAGLARPDRFLGLHFFNPVPAMKLVEVIAGPDTAPSLAARLSGLMEDWGKVPVRVRDVPGFIVNRVARPYYAEGFLALAEGIAPQAVDHALEAAGSFRMGPLALTDMIGHDVNHAVARSVYDAYAGETRFRPQPAQRALVDAGKLGRKSGAGVYDHRVALPAPDFIAPGEEVGPVAVAADHRGILPLVSAVRDAGMELAEARDLPVDSLRIGAATLAPGDGRPLSSRPDVAILLDHVRDFAAAPTWVVTTRGEADAALAAAFAARLGKRLIAIPDRPGQIVLRTLAQLANAAADAVTDAVAEADGIDAAMRFGANHPEGPLAWARRIGPARLAGILRNIADATGDPLYAPSPLFGQGQWQ</sequence>
<dbReference type="SUPFAM" id="SSF48179">
    <property type="entry name" value="6-phosphogluconate dehydrogenase C-terminal domain-like"/>
    <property type="match status" value="2"/>
</dbReference>
<dbReference type="EC" id="1.1.1.157" evidence="4"/>
<feature type="domain" description="3-hydroxyacyl-CoA dehydrogenase NAD binding" evidence="3">
    <location>
        <begin position="8"/>
        <end position="186"/>
    </location>
</feature>
<organism evidence="4 5">
    <name type="scientific">Sphingobium jiangsuense</name>
    <dbReference type="NCBI Taxonomy" id="870476"/>
    <lineage>
        <taxon>Bacteria</taxon>
        <taxon>Pseudomonadati</taxon>
        <taxon>Pseudomonadota</taxon>
        <taxon>Alphaproteobacteria</taxon>
        <taxon>Sphingomonadales</taxon>
        <taxon>Sphingomonadaceae</taxon>
        <taxon>Sphingobium</taxon>
    </lineage>
</organism>
<dbReference type="Gene3D" id="1.10.1040.50">
    <property type="match status" value="1"/>
</dbReference>
<dbReference type="GO" id="GO:0008691">
    <property type="term" value="F:3-hydroxybutyryl-CoA dehydrogenase activity"/>
    <property type="evidence" value="ECO:0007669"/>
    <property type="project" value="UniProtKB-EC"/>
</dbReference>
<dbReference type="InterPro" id="IPR006176">
    <property type="entry name" value="3-OHacyl-CoA_DH_NAD-bd"/>
</dbReference>
<dbReference type="GO" id="GO:0070403">
    <property type="term" value="F:NAD+ binding"/>
    <property type="evidence" value="ECO:0007669"/>
    <property type="project" value="InterPro"/>
</dbReference>
<keyword evidence="5" id="KW-1185">Reference proteome</keyword>
<dbReference type="FunFam" id="3.40.50.720:FF:000009">
    <property type="entry name" value="Fatty oxidation complex, alpha subunit"/>
    <property type="match status" value="1"/>
</dbReference>
<dbReference type="PANTHER" id="PTHR48075">
    <property type="entry name" value="3-HYDROXYACYL-COA DEHYDROGENASE FAMILY PROTEIN"/>
    <property type="match status" value="1"/>
</dbReference>
<protein>
    <submittedName>
        <fullName evidence="4">3-hydroxybutyryl-CoA dehydrogenase</fullName>
        <ecNumber evidence="4">1.1.1.157</ecNumber>
    </submittedName>
</protein>
<reference evidence="4 5" key="1">
    <citation type="submission" date="2020-08" db="EMBL/GenBank/DDBJ databases">
        <title>Genomic Encyclopedia of Type Strains, Phase IV (KMG-IV): sequencing the most valuable type-strain genomes for metagenomic binning, comparative biology and taxonomic classification.</title>
        <authorList>
            <person name="Goeker M."/>
        </authorList>
    </citation>
    <scope>NUCLEOTIDE SEQUENCE [LARGE SCALE GENOMIC DNA]</scope>
    <source>
        <strain evidence="4 5">DSM 26189</strain>
    </source>
</reference>
<gene>
    <name evidence="4" type="ORF">GGR43_002488</name>
</gene>
<evidence type="ECO:0000256" key="1">
    <source>
        <dbReference type="ARBA" id="ARBA00023002"/>
    </source>
</evidence>
<feature type="domain" description="3-hydroxyacyl-CoA dehydrogenase C-terminal" evidence="2">
    <location>
        <begin position="189"/>
        <end position="284"/>
    </location>
</feature>